<name>X1SX20_9ZZZZ</name>
<evidence type="ECO:0000313" key="1">
    <source>
        <dbReference type="EMBL" id="GAI83696.1"/>
    </source>
</evidence>
<accession>X1SX20</accession>
<comment type="caution">
    <text evidence="1">The sequence shown here is derived from an EMBL/GenBank/DDBJ whole genome shotgun (WGS) entry which is preliminary data.</text>
</comment>
<dbReference type="Gene3D" id="3.40.50.1820">
    <property type="entry name" value="alpha/beta hydrolase"/>
    <property type="match status" value="1"/>
</dbReference>
<organism evidence="1">
    <name type="scientific">marine sediment metagenome</name>
    <dbReference type="NCBI Taxonomy" id="412755"/>
    <lineage>
        <taxon>unclassified sequences</taxon>
        <taxon>metagenomes</taxon>
        <taxon>ecological metagenomes</taxon>
    </lineage>
</organism>
<gene>
    <name evidence="1" type="ORF">S12H4_17173</name>
</gene>
<evidence type="ECO:0008006" key="2">
    <source>
        <dbReference type="Google" id="ProtNLM"/>
    </source>
</evidence>
<dbReference type="EMBL" id="BARW01008368">
    <property type="protein sequence ID" value="GAI83696.1"/>
    <property type="molecule type" value="Genomic_DNA"/>
</dbReference>
<proteinExistence type="predicted"/>
<feature type="non-terminal residue" evidence="1">
    <location>
        <position position="1"/>
    </location>
</feature>
<protein>
    <recommendedName>
        <fullName evidence="2">AB hydrolase-1 domain-containing protein</fullName>
    </recommendedName>
</protein>
<reference evidence="1" key="1">
    <citation type="journal article" date="2014" name="Front. Microbiol.">
        <title>High frequency of phylogenetically diverse reductive dehalogenase-homologous genes in deep subseafloor sedimentary metagenomes.</title>
        <authorList>
            <person name="Kawai M."/>
            <person name="Futagami T."/>
            <person name="Toyoda A."/>
            <person name="Takaki Y."/>
            <person name="Nishi S."/>
            <person name="Hori S."/>
            <person name="Arai W."/>
            <person name="Tsubouchi T."/>
            <person name="Morono Y."/>
            <person name="Uchiyama I."/>
            <person name="Ito T."/>
            <person name="Fujiyama A."/>
            <person name="Inagaki F."/>
            <person name="Takami H."/>
        </authorList>
    </citation>
    <scope>NUCLEOTIDE SEQUENCE</scope>
    <source>
        <strain evidence="1">Expedition CK06-06</strain>
    </source>
</reference>
<dbReference type="AlphaFoldDB" id="X1SX20"/>
<dbReference type="SUPFAM" id="SSF53474">
    <property type="entry name" value="alpha/beta-Hydrolases"/>
    <property type="match status" value="1"/>
</dbReference>
<dbReference type="InterPro" id="IPR029058">
    <property type="entry name" value="AB_hydrolase_fold"/>
</dbReference>
<sequence length="187" mass="21040">LGISGGGPYAATCAYKIPERLTATTIVSGMGPLEAPHMKDGTSWTIPGKPSLIRRLLLMLFDMGLRKNPEQFVTRSKVQFPEPDRLLLDKPEVAKVYIEMLREAFRPGTSGVYHEAKLYTRPWKFRLQDIPVEVHLWHGELDVNVPVSVGHYIADAIPNCHSTFLKEEAHLSLPYNHIQKILSVLVT</sequence>